<feature type="domain" description="Ycf2 N-terminal" evidence="1">
    <location>
        <begin position="1"/>
        <end position="119"/>
    </location>
</feature>
<dbReference type="InParanoid" id="B9S1B2"/>
<dbReference type="EMBL" id="EQ973843">
    <property type="protein sequence ID" value="EEF42577.1"/>
    <property type="molecule type" value="Genomic_DNA"/>
</dbReference>
<sequence>MADLFTLSITEPDLVYHKGFTFFIDSYGLDQKQFLNEVFNSRDESKKKSLLVLPPIFYEENESFYRMIRKKWVRISCGNDFEDPKQKIVVFANNNIIKAINQYGLILNLIQIQYSTYGCSAGSVAQDLWSQPGPDEKNGITYYGLIENDSDLVHGLLEVESALVGSSRTEKDCSQFHNDQVTLLLRPEPRSPLDMMQNGSYSILDQRFLYEKYESEFEEGEGEEVLDPQQTEYGFLQNSICIYEIEYGILFTHFKLSICSPPFPARIGNPVFYISIRLSPRVSKIV</sequence>
<accession>B9S1B2</accession>
<evidence type="ECO:0000313" key="3">
    <source>
        <dbReference type="Proteomes" id="UP000008311"/>
    </source>
</evidence>
<reference evidence="3" key="1">
    <citation type="journal article" date="2010" name="Nat. Biotechnol.">
        <title>Draft genome sequence of the oilseed species Ricinus communis.</title>
        <authorList>
            <person name="Chan A.P."/>
            <person name="Crabtree J."/>
            <person name="Zhao Q."/>
            <person name="Lorenzi H."/>
            <person name="Orvis J."/>
            <person name="Puiu D."/>
            <person name="Melake-Berhan A."/>
            <person name="Jones K.M."/>
            <person name="Redman J."/>
            <person name="Chen G."/>
            <person name="Cahoon E.B."/>
            <person name="Gedil M."/>
            <person name="Stanke M."/>
            <person name="Haas B.J."/>
            <person name="Wortman J.R."/>
            <person name="Fraser-Liggett C.M."/>
            <person name="Ravel J."/>
            <person name="Rabinowicz P.D."/>
        </authorList>
    </citation>
    <scope>NUCLEOTIDE SEQUENCE [LARGE SCALE GENOMIC DNA]</scope>
    <source>
        <strain evidence="3">cv. Hale</strain>
    </source>
</reference>
<keyword evidence="3" id="KW-1185">Reference proteome</keyword>
<dbReference type="eggNOG" id="ENOG502SRDD">
    <property type="taxonomic scope" value="Eukaryota"/>
</dbReference>
<dbReference type="Proteomes" id="UP000008311">
    <property type="component" value="Unassembled WGS sequence"/>
</dbReference>
<dbReference type="InterPro" id="IPR056777">
    <property type="entry name" value="Ycf2_N"/>
</dbReference>
<dbReference type="AlphaFoldDB" id="B9S1B2"/>
<evidence type="ECO:0000259" key="1">
    <source>
        <dbReference type="Pfam" id="PF05695"/>
    </source>
</evidence>
<gene>
    <name evidence="2" type="ORF">RCOM_1655170</name>
</gene>
<evidence type="ECO:0000313" key="2">
    <source>
        <dbReference type="EMBL" id="EEF42577.1"/>
    </source>
</evidence>
<dbReference type="Pfam" id="PF05695">
    <property type="entry name" value="Ycf2"/>
    <property type="match status" value="1"/>
</dbReference>
<name>B9S1B2_RICCO</name>
<protein>
    <recommendedName>
        <fullName evidence="1">Ycf2 N-terminal domain-containing protein</fullName>
    </recommendedName>
</protein>
<dbReference type="STRING" id="3988.B9S1B2"/>
<proteinExistence type="predicted"/>
<organism evidence="2 3">
    <name type="scientific">Ricinus communis</name>
    <name type="common">Castor bean</name>
    <dbReference type="NCBI Taxonomy" id="3988"/>
    <lineage>
        <taxon>Eukaryota</taxon>
        <taxon>Viridiplantae</taxon>
        <taxon>Streptophyta</taxon>
        <taxon>Embryophyta</taxon>
        <taxon>Tracheophyta</taxon>
        <taxon>Spermatophyta</taxon>
        <taxon>Magnoliopsida</taxon>
        <taxon>eudicotyledons</taxon>
        <taxon>Gunneridae</taxon>
        <taxon>Pentapetalae</taxon>
        <taxon>rosids</taxon>
        <taxon>fabids</taxon>
        <taxon>Malpighiales</taxon>
        <taxon>Euphorbiaceae</taxon>
        <taxon>Acalyphoideae</taxon>
        <taxon>Acalypheae</taxon>
        <taxon>Ricinus</taxon>
    </lineage>
</organism>